<evidence type="ECO:0000313" key="3">
    <source>
        <dbReference type="WBParaSite" id="L893_g16565.t1"/>
    </source>
</evidence>
<organism evidence="2 3">
    <name type="scientific">Steinernema glaseri</name>
    <dbReference type="NCBI Taxonomy" id="37863"/>
    <lineage>
        <taxon>Eukaryota</taxon>
        <taxon>Metazoa</taxon>
        <taxon>Ecdysozoa</taxon>
        <taxon>Nematoda</taxon>
        <taxon>Chromadorea</taxon>
        <taxon>Rhabditida</taxon>
        <taxon>Tylenchina</taxon>
        <taxon>Panagrolaimomorpha</taxon>
        <taxon>Strongyloidoidea</taxon>
        <taxon>Steinernematidae</taxon>
        <taxon>Steinernema</taxon>
    </lineage>
</organism>
<accession>A0A1I7YHT6</accession>
<feature type="chain" id="PRO_5009312166" evidence="1">
    <location>
        <begin position="19"/>
        <end position="214"/>
    </location>
</feature>
<dbReference type="AlphaFoldDB" id="A0A1I7YHT6"/>
<proteinExistence type="predicted"/>
<evidence type="ECO:0000256" key="1">
    <source>
        <dbReference type="SAM" id="SignalP"/>
    </source>
</evidence>
<protein>
    <submittedName>
        <fullName evidence="3">FlgO domain-containing protein</fullName>
    </submittedName>
</protein>
<dbReference type="Proteomes" id="UP000095287">
    <property type="component" value="Unplaced"/>
</dbReference>
<evidence type="ECO:0000313" key="2">
    <source>
        <dbReference type="Proteomes" id="UP000095287"/>
    </source>
</evidence>
<keyword evidence="1" id="KW-0732">Signal</keyword>
<reference evidence="3" key="1">
    <citation type="submission" date="2016-11" db="UniProtKB">
        <authorList>
            <consortium name="WormBaseParasite"/>
        </authorList>
    </citation>
    <scope>IDENTIFICATION</scope>
</reference>
<sequence>MFALSLIFLLPCIALSNGCGAGGVGDNADDNRIIQNPVFNLDFSPPVAWTYPENNAEASGSYLPGQRLSQADANIQANADLEAAVLSALVESGIPTQGVTVRSTYTAPEISDCKKVGSVITMLGQRVGIVESGAVVKILTPTASSGIPVADCMSRAFITSTTILSTKEDYSIQSTVQVDGFTGTKFQMRQISRQLMAILNFKYNARFISEIQVQ</sequence>
<feature type="signal peptide" evidence="1">
    <location>
        <begin position="1"/>
        <end position="18"/>
    </location>
</feature>
<name>A0A1I7YHT6_9BILA</name>
<dbReference type="WBParaSite" id="L893_g16565.t1">
    <property type="protein sequence ID" value="L893_g16565.t1"/>
    <property type="gene ID" value="L893_g16565"/>
</dbReference>
<keyword evidence="2" id="KW-1185">Reference proteome</keyword>